<dbReference type="Gene3D" id="2.60.40.10">
    <property type="entry name" value="Immunoglobulins"/>
    <property type="match status" value="1"/>
</dbReference>
<dbReference type="PANTHER" id="PTHR42715">
    <property type="entry name" value="BETA-GLUCOSIDASE"/>
    <property type="match status" value="1"/>
</dbReference>
<dbReference type="OrthoDB" id="98455at2"/>
<proteinExistence type="inferred from homology"/>
<dbReference type="InterPro" id="IPR050288">
    <property type="entry name" value="Cellulose_deg_GH3"/>
</dbReference>
<dbReference type="PANTHER" id="PTHR42715:SF10">
    <property type="entry name" value="BETA-GLUCOSIDASE"/>
    <property type="match status" value="1"/>
</dbReference>
<dbReference type="Gene3D" id="3.40.50.1700">
    <property type="entry name" value="Glycoside hydrolase family 3 C-terminal domain"/>
    <property type="match status" value="1"/>
</dbReference>
<dbReference type="InterPro" id="IPR002772">
    <property type="entry name" value="Glyco_hydro_3_C"/>
</dbReference>
<dbReference type="GO" id="GO:0004553">
    <property type="term" value="F:hydrolase activity, hydrolyzing O-glycosyl compounds"/>
    <property type="evidence" value="ECO:0007669"/>
    <property type="project" value="InterPro"/>
</dbReference>
<dbReference type="Pfam" id="PF14310">
    <property type="entry name" value="Fn3-like"/>
    <property type="match status" value="1"/>
</dbReference>
<dbReference type="InterPro" id="IPR036962">
    <property type="entry name" value="Glyco_hydro_3_N_sf"/>
</dbReference>
<evidence type="ECO:0000259" key="3">
    <source>
        <dbReference type="SMART" id="SM01217"/>
    </source>
</evidence>
<keyword evidence="5" id="KW-1185">Reference proteome</keyword>
<dbReference type="eggNOG" id="COG1472">
    <property type="taxonomic scope" value="Bacteria"/>
</dbReference>
<feature type="domain" description="Fibronectin type III-like" evidence="3">
    <location>
        <begin position="339"/>
        <end position="410"/>
    </location>
</feature>
<dbReference type="Pfam" id="PF01915">
    <property type="entry name" value="Glyco_hydro_3_C"/>
    <property type="match status" value="1"/>
</dbReference>
<accession>V2XJ82</accession>
<keyword evidence="2 4" id="KW-0378">Hydrolase</keyword>
<dbReference type="InterPro" id="IPR001764">
    <property type="entry name" value="Glyco_hydro_3_N"/>
</dbReference>
<sequence length="832" mass="91227">MKKLKTRTFSGTTNAALSEREKLGMDIAREAAAAGIVLLKNENNILPIAKGSKIALYGIGAANTFKGGTGSGDVNERQSVSIFEGLKNAGYIITNEAQAKESVEFYKKAREAWRDDILKKCEGKDGAEFFIIYSTNPFSVPENKQSITKTDTDTAIYVVSRVAGEGADRHNKKGDFLLTEAEEKELDSICSLYEKVVVVLNTGGVMDLSPLDKYPNIYGIINLGQAGMEGGNALSDIVSGEVNPSGKLAASWAFKYEDYPNASEFSHNNGNVNQEYYNEGIYVGYRYFDSFNIPVRYGFGFGLSYTDFSVEFEGIKEEKGKGVILDVRVKNTGKVAGREVIQVYVSCPEGKLEKERRRLAAFKKTELLAAGEEKDYSLAIPFDVLTSYNEDEPGWMLEKGLYGFYVGNSLGSSVLKAIMELDADVITEKTMHICKPEKPVEEYKVNSKLVEERKTEIKKLAETLPVVRIKAESIAVKETKYLSNEELAAAEEIELVKSLSEEQIKKLATGDPGRAQEESALGSAGISVPGSASETSHCAENKGIAGIVLADGPAGLRLNRYYFVRDGKMVPMSFMFSLEGGLLVPDADKTEGERFYQYCTAFPVGTVLAQTWDEEVVRKVGQHVAKEMVEFGVTLWLAPGMNIQRNPLCGRNFEYYSEDPFITGKIAAAMTGGVQSVKGCGTTVKHFACNNNEDNRMGCDSILSERALREIYLKGFGIAIKEAQPMSIMTSYNKINGIHAANNYDLCTNVARNEFGFKGMIMTDWTTTHNGTDCTAAGCIRAGNDAVMPGCEDDQINLTEELASGKLQKTALEACVSRLVRCVLQSNEYEEA</sequence>
<dbReference type="HOGENOM" id="CLU_005235_2_0_9"/>
<organism evidence="4 5">
    <name type="scientific">Catonella morbi ATCC 51271</name>
    <dbReference type="NCBI Taxonomy" id="592026"/>
    <lineage>
        <taxon>Bacteria</taxon>
        <taxon>Bacillati</taxon>
        <taxon>Bacillota</taxon>
        <taxon>Clostridia</taxon>
        <taxon>Lachnospirales</taxon>
        <taxon>Lachnospiraceae</taxon>
        <taxon>Catonella</taxon>
    </lineage>
</organism>
<dbReference type="Pfam" id="PF00933">
    <property type="entry name" value="Glyco_hydro_3"/>
    <property type="match status" value="1"/>
</dbReference>
<evidence type="ECO:0000313" key="5">
    <source>
        <dbReference type="Proteomes" id="UP000018227"/>
    </source>
</evidence>
<evidence type="ECO:0000256" key="1">
    <source>
        <dbReference type="ARBA" id="ARBA00005336"/>
    </source>
</evidence>
<dbReference type="RefSeq" id="WP_023355203.1">
    <property type="nucleotide sequence ID" value="NZ_KI535369.1"/>
</dbReference>
<dbReference type="InterPro" id="IPR026891">
    <property type="entry name" value="Fn3-like"/>
</dbReference>
<dbReference type="SUPFAM" id="SSF52279">
    <property type="entry name" value="Beta-D-glucan exohydrolase, C-terminal domain"/>
    <property type="match status" value="1"/>
</dbReference>
<comment type="caution">
    <text evidence="4">The sequence shown here is derived from an EMBL/GenBank/DDBJ whole genome shotgun (WGS) entry which is preliminary data.</text>
</comment>
<dbReference type="SUPFAM" id="SSF51445">
    <property type="entry name" value="(Trans)glycosidases"/>
    <property type="match status" value="1"/>
</dbReference>
<reference evidence="4 5" key="1">
    <citation type="submission" date="2013-06" db="EMBL/GenBank/DDBJ databases">
        <authorList>
            <person name="Weinstock G."/>
            <person name="Sodergren E."/>
            <person name="Clifton S."/>
            <person name="Fulton L."/>
            <person name="Fulton B."/>
            <person name="Courtney L."/>
            <person name="Fronick C."/>
            <person name="Harrison M."/>
            <person name="Strong C."/>
            <person name="Farmer C."/>
            <person name="Delahaunty K."/>
            <person name="Markovic C."/>
            <person name="Hall O."/>
            <person name="Minx P."/>
            <person name="Tomlinson C."/>
            <person name="Mitreva M."/>
            <person name="Nelson J."/>
            <person name="Hou S."/>
            <person name="Wollam A."/>
            <person name="Pepin K.H."/>
            <person name="Johnson M."/>
            <person name="Bhonagiri V."/>
            <person name="Nash W.E."/>
            <person name="Warren W."/>
            <person name="Chinwalla A."/>
            <person name="Mardis E.R."/>
            <person name="Wilson R.K."/>
        </authorList>
    </citation>
    <scope>NUCLEOTIDE SEQUENCE [LARGE SCALE GENOMIC DNA]</scope>
    <source>
        <strain evidence="4 5">ATCC 51271</strain>
    </source>
</reference>
<evidence type="ECO:0000256" key="2">
    <source>
        <dbReference type="ARBA" id="ARBA00022801"/>
    </source>
</evidence>
<protein>
    <submittedName>
        <fullName evidence="4">Glycosyl hydrolase family 3 protein</fullName>
    </submittedName>
</protein>
<name>V2XJ82_9FIRM</name>
<dbReference type="STRING" id="592026.GCWU0000282_002343"/>
<dbReference type="EMBL" id="ACIL03000016">
    <property type="protein sequence ID" value="ESL02209.1"/>
    <property type="molecule type" value="Genomic_DNA"/>
</dbReference>
<dbReference type="SMART" id="SM01217">
    <property type="entry name" value="Fn3_like"/>
    <property type="match status" value="1"/>
</dbReference>
<gene>
    <name evidence="4" type="ORF">GCWU0000282_002343</name>
</gene>
<dbReference type="InterPro" id="IPR013783">
    <property type="entry name" value="Ig-like_fold"/>
</dbReference>
<dbReference type="PRINTS" id="PR00133">
    <property type="entry name" value="GLHYDRLASE3"/>
</dbReference>
<dbReference type="Gene3D" id="3.20.20.300">
    <property type="entry name" value="Glycoside hydrolase, family 3, N-terminal domain"/>
    <property type="match status" value="1"/>
</dbReference>
<dbReference type="GO" id="GO:0005975">
    <property type="term" value="P:carbohydrate metabolic process"/>
    <property type="evidence" value="ECO:0007669"/>
    <property type="project" value="InterPro"/>
</dbReference>
<dbReference type="InterPro" id="IPR017853">
    <property type="entry name" value="GH"/>
</dbReference>
<dbReference type="InterPro" id="IPR036881">
    <property type="entry name" value="Glyco_hydro_3_C_sf"/>
</dbReference>
<evidence type="ECO:0000313" key="4">
    <source>
        <dbReference type="EMBL" id="ESL02209.1"/>
    </source>
</evidence>
<dbReference type="Proteomes" id="UP000018227">
    <property type="component" value="Unassembled WGS sequence"/>
</dbReference>
<comment type="similarity">
    <text evidence="1">Belongs to the glycosyl hydrolase 3 family.</text>
</comment>
<dbReference type="AlphaFoldDB" id="V2XJ82"/>